<proteinExistence type="predicted"/>
<organism evidence="2 3">
    <name type="scientific">Paeniglutamicibacter gangotriensis</name>
    <dbReference type="NCBI Taxonomy" id="254787"/>
    <lineage>
        <taxon>Bacteria</taxon>
        <taxon>Bacillati</taxon>
        <taxon>Actinomycetota</taxon>
        <taxon>Actinomycetes</taxon>
        <taxon>Micrococcales</taxon>
        <taxon>Micrococcaceae</taxon>
        <taxon>Paeniglutamicibacter</taxon>
    </lineage>
</organism>
<name>A0A5B0E7S8_9MICC</name>
<evidence type="ECO:0008006" key="4">
    <source>
        <dbReference type="Google" id="ProtNLM"/>
    </source>
</evidence>
<keyword evidence="1" id="KW-0732">Signal</keyword>
<accession>A0A5B0E7S8</accession>
<dbReference type="PROSITE" id="PS51257">
    <property type="entry name" value="PROKAR_LIPOPROTEIN"/>
    <property type="match status" value="1"/>
</dbReference>
<evidence type="ECO:0000313" key="2">
    <source>
        <dbReference type="EMBL" id="KAA0974758.1"/>
    </source>
</evidence>
<sequence>MKKRALFLLPLTAALLLTGCSDSAPDAAAGTSAAASSDQLDTQTLADIAKQIAGDNEQAVIMDNDALKAQLPAAEQVRKAIKVTPETCSNFATSDLGAELEKMNVVSVGLPGATALEGLQVQVASFSDSVDAEANFAQADDILKDCSEFSFSLQGQETTMKMKDLEATTSAEKTSAIQSTTVSKETTVTTVSVNALEGSTAVVVTVLGGKDPKKDLAEANQKAENVLEMVAKASA</sequence>
<reference evidence="2 3" key="1">
    <citation type="submission" date="2019-07" db="EMBL/GenBank/DDBJ databases">
        <title>Analysis of the biochemical properties, biological activity and biotechnological potential of siderophores and biosurfactants produced by Antarctic psychrotolerant bacteria.</title>
        <authorList>
            <person name="Styczynski M."/>
            <person name="Krucon T."/>
            <person name="Decewicz P."/>
            <person name="Dziewit L."/>
        </authorList>
    </citation>
    <scope>NUCLEOTIDE SEQUENCE [LARGE SCALE GENOMIC DNA]</scope>
    <source>
        <strain evidence="2 3">ANT_H27</strain>
    </source>
</reference>
<dbReference type="AlphaFoldDB" id="A0A5B0E7S8"/>
<gene>
    <name evidence="2" type="ORF">FQ154_14790</name>
</gene>
<feature type="chain" id="PRO_5022976603" description="Sensor domain-containing protein" evidence="1">
    <location>
        <begin position="24"/>
        <end position="235"/>
    </location>
</feature>
<dbReference type="Proteomes" id="UP000323856">
    <property type="component" value="Unassembled WGS sequence"/>
</dbReference>
<dbReference type="RefSeq" id="WP_149620303.1">
    <property type="nucleotide sequence ID" value="NZ_VOBL01000017.1"/>
</dbReference>
<evidence type="ECO:0000313" key="3">
    <source>
        <dbReference type="Proteomes" id="UP000323856"/>
    </source>
</evidence>
<feature type="signal peptide" evidence="1">
    <location>
        <begin position="1"/>
        <end position="23"/>
    </location>
</feature>
<protein>
    <recommendedName>
        <fullName evidence="4">Sensor domain-containing protein</fullName>
    </recommendedName>
</protein>
<comment type="caution">
    <text evidence="2">The sequence shown here is derived from an EMBL/GenBank/DDBJ whole genome shotgun (WGS) entry which is preliminary data.</text>
</comment>
<dbReference type="OrthoDB" id="4964127at2"/>
<evidence type="ECO:0000256" key="1">
    <source>
        <dbReference type="SAM" id="SignalP"/>
    </source>
</evidence>
<dbReference type="EMBL" id="VOBL01000017">
    <property type="protein sequence ID" value="KAA0974758.1"/>
    <property type="molecule type" value="Genomic_DNA"/>
</dbReference>